<dbReference type="InterPro" id="IPR037203">
    <property type="entry name" value="T3SS_needle-like_sf"/>
</dbReference>
<evidence type="ECO:0000313" key="1">
    <source>
        <dbReference type="EMBL" id="WDD96617.1"/>
    </source>
</evidence>
<dbReference type="Proteomes" id="UP000032568">
    <property type="component" value="Chromosome"/>
</dbReference>
<gene>
    <name evidence="1" type="ORF">SG35_014635</name>
</gene>
<keyword evidence="2" id="KW-1185">Reference proteome</keyword>
<dbReference type="Pfam" id="PF09392">
    <property type="entry name" value="T3SS_needle_F"/>
    <property type="match status" value="1"/>
</dbReference>
<reference evidence="1 2" key="2">
    <citation type="journal article" date="2022" name="Mar. Drugs">
        <title>Bioassay-Guided Fractionation Leads to the Detection of Cholic Acid Generated by the Rare Thalassomonas sp.</title>
        <authorList>
            <person name="Pheiffer F."/>
            <person name="Schneider Y.K."/>
            <person name="Hansen E.H."/>
            <person name="Andersen J.H."/>
            <person name="Isaksson J."/>
            <person name="Busche T."/>
            <person name="R C."/>
            <person name="Kalinowski J."/>
            <person name="Zyl L.V."/>
            <person name="Trindade M."/>
        </authorList>
    </citation>
    <scope>NUCLEOTIDE SEQUENCE [LARGE SCALE GENOMIC DNA]</scope>
    <source>
        <strain evidence="1 2">A5K-106</strain>
    </source>
</reference>
<dbReference type="EMBL" id="CP059735">
    <property type="protein sequence ID" value="WDD96617.1"/>
    <property type="molecule type" value="Genomic_DNA"/>
</dbReference>
<dbReference type="AlphaFoldDB" id="A0AAE9YNC3"/>
<dbReference type="SUPFAM" id="SSF140129">
    <property type="entry name" value="MxiH-like"/>
    <property type="match status" value="1"/>
</dbReference>
<dbReference type="InterPro" id="IPR021123">
    <property type="entry name" value="T3SS_needle-like"/>
</dbReference>
<organism evidence="1 2">
    <name type="scientific">Thalassomonas actiniarum</name>
    <dbReference type="NCBI Taxonomy" id="485447"/>
    <lineage>
        <taxon>Bacteria</taxon>
        <taxon>Pseudomonadati</taxon>
        <taxon>Pseudomonadota</taxon>
        <taxon>Gammaproteobacteria</taxon>
        <taxon>Alteromonadales</taxon>
        <taxon>Colwelliaceae</taxon>
        <taxon>Thalassomonas</taxon>
    </lineage>
</organism>
<dbReference type="KEGG" id="tact:SG35_014635"/>
<dbReference type="GO" id="GO:0015031">
    <property type="term" value="P:protein transport"/>
    <property type="evidence" value="ECO:0007669"/>
    <property type="project" value="InterPro"/>
</dbReference>
<accession>A0AAE9YNC3</accession>
<protein>
    <recommendedName>
        <fullName evidence="3">Type III secretion protein</fullName>
    </recommendedName>
</protein>
<evidence type="ECO:0008006" key="3">
    <source>
        <dbReference type="Google" id="ProtNLM"/>
    </source>
</evidence>
<dbReference type="RefSeq" id="WP_044834561.1">
    <property type="nucleotide sequence ID" value="NZ_CP059735.1"/>
</dbReference>
<reference evidence="1 2" key="1">
    <citation type="journal article" date="2015" name="Genome Announc.">
        <title>Draft Genome Sequences of Marine Isolates of Thalassomonas viridans and Thalassomonas actiniarum.</title>
        <authorList>
            <person name="Olonade I."/>
            <person name="van Zyl L.J."/>
            <person name="Trindade M."/>
        </authorList>
    </citation>
    <scope>NUCLEOTIDE SEQUENCE [LARGE SCALE GENOMIC DNA]</scope>
    <source>
        <strain evidence="1 2">A5K-106</strain>
    </source>
</reference>
<name>A0AAE9YNC3_9GAMM</name>
<evidence type="ECO:0000313" key="2">
    <source>
        <dbReference type="Proteomes" id="UP000032568"/>
    </source>
</evidence>
<proteinExistence type="predicted"/>
<dbReference type="Gene3D" id="1.20.58.90">
    <property type="match status" value="1"/>
</dbReference>
<sequence length="73" mass="7919">MSTFNTEAITNSMGKLFEEKDAKVRETSELDLTDTGNLLKFQQAIGEWGNATSLASTTMKSLSDAVSGVIQKM</sequence>